<sequence>MGCFDWFRLKTRTNPPPQVPFMQTKSSSLTSSSSGSVVVSSIQHDDDGPSTCFTCTRLNPSTFRIVEADKYGEFPYIYVKIYNSVIVLIDTGCGGAAKDPGVKLTSLRDFIETYPVGENHGEPLNAGGSRSYVVICTHCHYDHIGESRFDLLILQWAAAATDTDSPPGAIAQFTDAPKSAIWASGYDKGFIEDDLPTSSLCRFVGIDTPQYTVTDWAANAQRVAFGTRDLGLTIYQTPGHTPDELAVWDQQERVLYVGDTLYEWAPILFSLSGNLGEYESTLHSLRGLVDGWDKGAAENDRVKMASGHCTSDTPAAEFLYEVENFLSQIRRGLVSPVDKGTAPGRKVPLVGFEREDGWFSFVGPKELFDKFRD</sequence>
<evidence type="ECO:0000313" key="2">
    <source>
        <dbReference type="EMBL" id="KAL1848010.1"/>
    </source>
</evidence>
<proteinExistence type="predicted"/>
<dbReference type="CDD" id="cd06262">
    <property type="entry name" value="metallo-hydrolase-like_MBL-fold"/>
    <property type="match status" value="1"/>
</dbReference>
<dbReference type="PANTHER" id="PTHR42951:SF4">
    <property type="entry name" value="ACYL-COENZYME A THIOESTERASE MBLAC2"/>
    <property type="match status" value="1"/>
</dbReference>
<dbReference type="InterPro" id="IPR050855">
    <property type="entry name" value="NDM-1-like"/>
</dbReference>
<comment type="caution">
    <text evidence="2">The sequence shown here is derived from an EMBL/GenBank/DDBJ whole genome shotgun (WGS) entry which is preliminary data.</text>
</comment>
<dbReference type="Pfam" id="PF00753">
    <property type="entry name" value="Lactamase_B"/>
    <property type="match status" value="1"/>
</dbReference>
<reference evidence="2 3" key="1">
    <citation type="journal article" date="2024" name="IMA Fungus">
        <title>IMA Genome - F19 : A genome assembly and annotation guide to empower mycologists, including annotated draft genome sequences of Ceratocystis pirilliformis, Diaporthe australafricana, Fusarium ophioides, Paecilomyces lecythidis, and Sporothrix stenoceras.</title>
        <authorList>
            <person name="Aylward J."/>
            <person name="Wilson A.M."/>
            <person name="Visagie C.M."/>
            <person name="Spraker J."/>
            <person name="Barnes I."/>
            <person name="Buitendag C."/>
            <person name="Ceriani C."/>
            <person name="Del Mar Angel L."/>
            <person name="du Plessis D."/>
            <person name="Fuchs T."/>
            <person name="Gasser K."/>
            <person name="Kramer D."/>
            <person name="Li W."/>
            <person name="Munsamy K."/>
            <person name="Piso A."/>
            <person name="Price J.L."/>
            <person name="Sonnekus B."/>
            <person name="Thomas C."/>
            <person name="van der Nest A."/>
            <person name="van Dijk A."/>
            <person name="van Heerden A."/>
            <person name="van Vuuren N."/>
            <person name="Yilmaz N."/>
            <person name="Duong T.A."/>
            <person name="van der Merwe N.A."/>
            <person name="Wingfield M.J."/>
            <person name="Wingfield B.D."/>
        </authorList>
    </citation>
    <scope>NUCLEOTIDE SEQUENCE [LARGE SCALE GENOMIC DNA]</scope>
    <source>
        <strain evidence="2 3">CMW 18300</strain>
    </source>
</reference>
<protein>
    <recommendedName>
        <fullName evidence="1">Metallo-beta-lactamase domain-containing protein</fullName>
    </recommendedName>
</protein>
<evidence type="ECO:0000259" key="1">
    <source>
        <dbReference type="SMART" id="SM00849"/>
    </source>
</evidence>
<dbReference type="SMART" id="SM00849">
    <property type="entry name" value="Lactamase_B"/>
    <property type="match status" value="1"/>
</dbReference>
<dbReference type="PANTHER" id="PTHR42951">
    <property type="entry name" value="METALLO-BETA-LACTAMASE DOMAIN-CONTAINING"/>
    <property type="match status" value="1"/>
</dbReference>
<gene>
    <name evidence="2" type="ORF">Daus18300_013731</name>
</gene>
<organism evidence="2 3">
    <name type="scientific">Diaporthe australafricana</name>
    <dbReference type="NCBI Taxonomy" id="127596"/>
    <lineage>
        <taxon>Eukaryota</taxon>
        <taxon>Fungi</taxon>
        <taxon>Dikarya</taxon>
        <taxon>Ascomycota</taxon>
        <taxon>Pezizomycotina</taxon>
        <taxon>Sordariomycetes</taxon>
        <taxon>Sordariomycetidae</taxon>
        <taxon>Diaporthales</taxon>
        <taxon>Diaporthaceae</taxon>
        <taxon>Diaporthe</taxon>
    </lineage>
</organism>
<name>A0ABR3VXY8_9PEZI</name>
<feature type="domain" description="Metallo-beta-lactamase" evidence="1">
    <location>
        <begin position="74"/>
        <end position="308"/>
    </location>
</feature>
<accession>A0ABR3VXY8</accession>
<keyword evidence="3" id="KW-1185">Reference proteome</keyword>
<dbReference type="InterPro" id="IPR036866">
    <property type="entry name" value="RibonucZ/Hydroxyglut_hydro"/>
</dbReference>
<evidence type="ECO:0000313" key="3">
    <source>
        <dbReference type="Proteomes" id="UP001583177"/>
    </source>
</evidence>
<dbReference type="Gene3D" id="3.60.15.10">
    <property type="entry name" value="Ribonuclease Z/Hydroxyacylglutathione hydrolase-like"/>
    <property type="match status" value="1"/>
</dbReference>
<dbReference type="SUPFAM" id="SSF56281">
    <property type="entry name" value="Metallo-hydrolase/oxidoreductase"/>
    <property type="match status" value="1"/>
</dbReference>
<dbReference type="EMBL" id="JAWRVE010000227">
    <property type="protein sequence ID" value="KAL1848010.1"/>
    <property type="molecule type" value="Genomic_DNA"/>
</dbReference>
<dbReference type="InterPro" id="IPR001279">
    <property type="entry name" value="Metallo-B-lactamas"/>
</dbReference>
<dbReference type="Proteomes" id="UP001583177">
    <property type="component" value="Unassembled WGS sequence"/>
</dbReference>